<dbReference type="RefSeq" id="WP_268251178.1">
    <property type="nucleotide sequence ID" value="NZ_BAABLL010000017.1"/>
</dbReference>
<dbReference type="InterPro" id="IPR025332">
    <property type="entry name" value="DUF4238"/>
</dbReference>
<reference evidence="2" key="1">
    <citation type="journal article" date="2019" name="Int. J. Syst. Evol. Microbiol.">
        <title>The Global Catalogue of Microorganisms (GCM) 10K type strain sequencing project: providing services to taxonomists for standard genome sequencing and annotation.</title>
        <authorList>
            <consortium name="The Broad Institute Genomics Platform"/>
            <consortium name="The Broad Institute Genome Sequencing Center for Infectious Disease"/>
            <person name="Wu L."/>
            <person name="Ma J."/>
        </authorList>
    </citation>
    <scope>NUCLEOTIDE SEQUENCE [LARGE SCALE GENOMIC DNA]</scope>
    <source>
        <strain evidence="2">CGMCC 1.10698</strain>
    </source>
</reference>
<dbReference type="EMBL" id="JBHSCQ010000024">
    <property type="protein sequence ID" value="MFC4267240.1"/>
    <property type="molecule type" value="Genomic_DNA"/>
</dbReference>
<organism evidence="1 2">
    <name type="scientific">Arthrobacter cryoconiti</name>
    <dbReference type="NCBI Taxonomy" id="748907"/>
    <lineage>
        <taxon>Bacteria</taxon>
        <taxon>Bacillati</taxon>
        <taxon>Actinomycetota</taxon>
        <taxon>Actinomycetes</taxon>
        <taxon>Micrococcales</taxon>
        <taxon>Micrococcaceae</taxon>
        <taxon>Arthrobacter</taxon>
    </lineage>
</organism>
<accession>A0ABV8R4D1</accession>
<comment type="caution">
    <text evidence="1">The sequence shown here is derived from an EMBL/GenBank/DDBJ whole genome shotgun (WGS) entry which is preliminary data.</text>
</comment>
<sequence length="153" mass="16767">MAESPSILREMADVVLDPIYALEDHGSPFQKWVEEVFQRTREHLANYSLSLRPAPDGSEFLLGDCPAVGIAPGMNPRRRPPLFDAKALILPLSPGVAAMAYPSDRGEPEYSVDDADDGVVLAINHGQIAQSHKRVFFRPDSGHSATVRNYLGI</sequence>
<name>A0ABV8R4D1_9MICC</name>
<evidence type="ECO:0000313" key="2">
    <source>
        <dbReference type="Proteomes" id="UP001595773"/>
    </source>
</evidence>
<keyword evidence="2" id="KW-1185">Reference proteome</keyword>
<dbReference type="Pfam" id="PF14022">
    <property type="entry name" value="DUF4238"/>
    <property type="match status" value="1"/>
</dbReference>
<protein>
    <submittedName>
        <fullName evidence="1">DUF4238 domain-containing protein</fullName>
    </submittedName>
</protein>
<evidence type="ECO:0000313" key="1">
    <source>
        <dbReference type="EMBL" id="MFC4267240.1"/>
    </source>
</evidence>
<dbReference type="Proteomes" id="UP001595773">
    <property type="component" value="Unassembled WGS sequence"/>
</dbReference>
<proteinExistence type="predicted"/>
<gene>
    <name evidence="1" type="ORF">ACFOW9_16660</name>
</gene>